<dbReference type="AlphaFoldDB" id="A0A1E3JBJ7"/>
<dbReference type="OrthoDB" id="2571985at2759"/>
<dbReference type="SUPFAM" id="SSF57701">
    <property type="entry name" value="Zn2/Cys6 DNA-binding domain"/>
    <property type="match status" value="1"/>
</dbReference>
<organism evidence="3 4">
    <name type="scientific">Cryptococcus amylolentus CBS 6273</name>
    <dbReference type="NCBI Taxonomy" id="1296118"/>
    <lineage>
        <taxon>Eukaryota</taxon>
        <taxon>Fungi</taxon>
        <taxon>Dikarya</taxon>
        <taxon>Basidiomycota</taxon>
        <taxon>Agaricomycotina</taxon>
        <taxon>Tremellomycetes</taxon>
        <taxon>Tremellales</taxon>
        <taxon>Cryptococcaceae</taxon>
        <taxon>Cryptococcus</taxon>
    </lineage>
</organism>
<name>A0A1E3JBJ7_9TREE</name>
<dbReference type="InterPro" id="IPR036864">
    <property type="entry name" value="Zn2-C6_fun-type_DNA-bd_sf"/>
</dbReference>
<dbReference type="Proteomes" id="UP000095149">
    <property type="component" value="Unassembled WGS sequence"/>
</dbReference>
<dbReference type="CDD" id="cd00067">
    <property type="entry name" value="GAL4"/>
    <property type="match status" value="1"/>
</dbReference>
<dbReference type="Pfam" id="PF00172">
    <property type="entry name" value="Zn_clus"/>
    <property type="match status" value="1"/>
</dbReference>
<dbReference type="Gene3D" id="4.10.240.10">
    <property type="entry name" value="Zn(2)-C6 fungal-type DNA-binding domain"/>
    <property type="match status" value="1"/>
</dbReference>
<feature type="compositionally biased region" description="Polar residues" evidence="1">
    <location>
        <begin position="225"/>
        <end position="237"/>
    </location>
</feature>
<feature type="compositionally biased region" description="Low complexity" evidence="1">
    <location>
        <begin position="212"/>
        <end position="223"/>
    </location>
</feature>
<dbReference type="GO" id="GO:0008270">
    <property type="term" value="F:zinc ion binding"/>
    <property type="evidence" value="ECO:0007669"/>
    <property type="project" value="InterPro"/>
</dbReference>
<comment type="caution">
    <text evidence="3">The sequence shown here is derived from an EMBL/GenBank/DDBJ whole genome shotgun (WGS) entry which is preliminary data.</text>
</comment>
<feature type="region of interest" description="Disordered" evidence="1">
    <location>
        <begin position="187"/>
        <end position="240"/>
    </location>
</feature>
<dbReference type="PROSITE" id="PS50048">
    <property type="entry name" value="ZN2_CY6_FUNGAL_2"/>
    <property type="match status" value="1"/>
</dbReference>
<feature type="region of interest" description="Disordered" evidence="1">
    <location>
        <begin position="30"/>
        <end position="99"/>
    </location>
</feature>
<proteinExistence type="predicted"/>
<evidence type="ECO:0000256" key="1">
    <source>
        <dbReference type="SAM" id="MobiDB-lite"/>
    </source>
</evidence>
<evidence type="ECO:0000313" key="4">
    <source>
        <dbReference type="Proteomes" id="UP000095149"/>
    </source>
</evidence>
<dbReference type="SMART" id="SM00066">
    <property type="entry name" value="GAL4"/>
    <property type="match status" value="1"/>
</dbReference>
<dbReference type="InterPro" id="IPR001138">
    <property type="entry name" value="Zn2Cys6_DnaBD"/>
</dbReference>
<reference evidence="3 4" key="1">
    <citation type="submission" date="2016-06" db="EMBL/GenBank/DDBJ databases">
        <title>Evolution of pathogenesis and genome organization in the Tremellales.</title>
        <authorList>
            <person name="Cuomo C."/>
            <person name="Litvintseva A."/>
            <person name="Heitman J."/>
            <person name="Chen Y."/>
            <person name="Sun S."/>
            <person name="Springer D."/>
            <person name="Dromer F."/>
            <person name="Young S."/>
            <person name="Zeng Q."/>
            <person name="Chapman S."/>
            <person name="Gujja S."/>
            <person name="Saif S."/>
            <person name="Birren B."/>
        </authorList>
    </citation>
    <scope>NUCLEOTIDE SEQUENCE [LARGE SCALE GENOMIC DNA]</scope>
    <source>
        <strain evidence="3 4">CBS 6273</strain>
    </source>
</reference>
<evidence type="ECO:0000259" key="2">
    <source>
        <dbReference type="PROSITE" id="PS50048"/>
    </source>
</evidence>
<evidence type="ECO:0000313" key="3">
    <source>
        <dbReference type="EMBL" id="ODN98035.1"/>
    </source>
</evidence>
<gene>
    <name evidence="3" type="ORF">I350_07677</name>
</gene>
<dbReference type="GO" id="GO:0000981">
    <property type="term" value="F:DNA-binding transcription factor activity, RNA polymerase II-specific"/>
    <property type="evidence" value="ECO:0007669"/>
    <property type="project" value="InterPro"/>
</dbReference>
<dbReference type="PROSITE" id="PS00463">
    <property type="entry name" value="ZN2_CY6_FUNGAL_1"/>
    <property type="match status" value="1"/>
</dbReference>
<accession>A0A1E3JBJ7</accession>
<protein>
    <recommendedName>
        <fullName evidence="2">Zn(2)-C6 fungal-type domain-containing protein</fullName>
    </recommendedName>
</protein>
<feature type="domain" description="Zn(2)-C6 fungal-type" evidence="2">
    <location>
        <begin position="101"/>
        <end position="130"/>
    </location>
</feature>
<dbReference type="EMBL" id="MEKH01000013">
    <property type="protein sequence ID" value="ODN98035.1"/>
    <property type="molecule type" value="Genomic_DNA"/>
</dbReference>
<sequence>MSSLDIKPESNRPVRQSALRASSITTALALGSAIDDGDESEPEFKRPPLPPSTLGSNTDAPPKKRRGRPPGSTNKGAKASFFGSSKKPLGKAREGRRAGEACTWCRYRRQKCDERDNCSLCQKDTKGCVYLSKLPRHLRDALTKPISLDDWNDMKDDIEFIGAGADTLPTPPPSPAVSQKKKFVNEMKSEGTAPVPSYGRLSMDEDEDDAMSGGESDSESPSPATFDTSYPTPSPNRATHLALSPRSHPFSLLAEQSQRTDFLGTIDPQRIHDPSPIAPGGLAHNALDISSCASGSSSEGAHVTLGDVELDSFEWCAEEFRVGGEEGELVQTHVDEFTEAAKKSWSTMNEFTPYQNLV</sequence>